<dbReference type="RefSeq" id="WP_127938233.1">
    <property type="nucleotide sequence ID" value="NZ_SAUN01000001.1"/>
</dbReference>
<dbReference type="GO" id="GO:0009307">
    <property type="term" value="P:DNA restriction-modification system"/>
    <property type="evidence" value="ECO:0007669"/>
    <property type="project" value="UniProtKB-KW"/>
</dbReference>
<dbReference type="CDD" id="cd17249">
    <property type="entry name" value="RMtype1_S_EcoR124I-TRD2-CR2_like"/>
    <property type="match status" value="1"/>
</dbReference>
<evidence type="ECO:0000313" key="6">
    <source>
        <dbReference type="Proteomes" id="UP000284824"/>
    </source>
</evidence>
<dbReference type="InterPro" id="IPR000055">
    <property type="entry name" value="Restrct_endonuc_typeI_TRD"/>
</dbReference>
<protein>
    <submittedName>
        <fullName evidence="5">Type I restriction enzyme S subunit</fullName>
    </submittedName>
</protein>
<keyword evidence="6" id="KW-1185">Reference proteome</keyword>
<evidence type="ECO:0000259" key="4">
    <source>
        <dbReference type="Pfam" id="PF01420"/>
    </source>
</evidence>
<comment type="similarity">
    <text evidence="1">Belongs to the type-I restriction system S methylase family.</text>
</comment>
<evidence type="ECO:0000256" key="1">
    <source>
        <dbReference type="ARBA" id="ARBA00010923"/>
    </source>
</evidence>
<dbReference type="OrthoDB" id="3197085at2"/>
<dbReference type="SUPFAM" id="SSF116734">
    <property type="entry name" value="DNA methylase specificity domain"/>
    <property type="match status" value="2"/>
</dbReference>
<dbReference type="Proteomes" id="UP000284824">
    <property type="component" value="Unassembled WGS sequence"/>
</dbReference>
<evidence type="ECO:0000256" key="2">
    <source>
        <dbReference type="ARBA" id="ARBA00022747"/>
    </source>
</evidence>
<gene>
    <name evidence="5" type="ORF">EDD27_9105</name>
</gene>
<proteinExistence type="inferred from homology"/>
<dbReference type="PANTHER" id="PTHR30408:SF12">
    <property type="entry name" value="TYPE I RESTRICTION ENZYME MJAVIII SPECIFICITY SUBUNIT"/>
    <property type="match status" value="1"/>
</dbReference>
<accession>A0A438MK00</accession>
<evidence type="ECO:0000256" key="3">
    <source>
        <dbReference type="ARBA" id="ARBA00023125"/>
    </source>
</evidence>
<dbReference type="EMBL" id="SAUN01000001">
    <property type="protein sequence ID" value="RVX46242.1"/>
    <property type="molecule type" value="Genomic_DNA"/>
</dbReference>
<organism evidence="5 6">
    <name type="scientific">Nonomuraea polychroma</name>
    <dbReference type="NCBI Taxonomy" id="46176"/>
    <lineage>
        <taxon>Bacteria</taxon>
        <taxon>Bacillati</taxon>
        <taxon>Actinomycetota</taxon>
        <taxon>Actinomycetes</taxon>
        <taxon>Streptosporangiales</taxon>
        <taxon>Streptosporangiaceae</taxon>
        <taxon>Nonomuraea</taxon>
    </lineage>
</organism>
<dbReference type="AlphaFoldDB" id="A0A438MK00"/>
<dbReference type="Gene3D" id="3.90.220.20">
    <property type="entry name" value="DNA methylase specificity domains"/>
    <property type="match status" value="2"/>
</dbReference>
<feature type="domain" description="Type I restriction modification DNA specificity" evidence="4">
    <location>
        <begin position="3"/>
        <end position="164"/>
    </location>
</feature>
<dbReference type="InterPro" id="IPR052021">
    <property type="entry name" value="Type-I_RS_S_subunit"/>
</dbReference>
<comment type="caution">
    <text evidence="5">The sequence shown here is derived from an EMBL/GenBank/DDBJ whole genome shotgun (WGS) entry which is preliminary data.</text>
</comment>
<sequence>MTKWPEAPIGSIAKFVGGGTPKRDKGEYYGGSIPWVTPKDMKSWRISDSQVKLTESGLQNSPAKLVPAGSVLVVVRSGILKHTVPVAIASVPVALNQDMKALICSEDILPEYLARFIKERSDQILTWVRATTADNFPISDLQKLSIPIPPIEEQQRIVETLRRANELQVKRQQTIGLLDDLTRSIFLDMFGSDNERSRHPLGSRLNFVTSGGRGWAKYYAPSGSRFIRSLDVRMNEISDRDAVYVKAPDNAEARRTRVAAGDILLTITGSLIGRVAAVGKQHDGSYISQHVAILRASLDELDPHFLAFYLSLPFGGQRQIRQMQYGQTKPGLNFDQIREFSIPDIPIGEQRKFVAILQNIQERSLQAQRQLIRIAELGASLETYAFHGRL</sequence>
<reference evidence="5 6" key="1">
    <citation type="submission" date="2019-01" db="EMBL/GenBank/DDBJ databases">
        <title>Sequencing the genomes of 1000 actinobacteria strains.</title>
        <authorList>
            <person name="Klenk H.-P."/>
        </authorList>
    </citation>
    <scope>NUCLEOTIDE SEQUENCE [LARGE SCALE GENOMIC DNA]</scope>
    <source>
        <strain evidence="5 6">DSM 43925</strain>
    </source>
</reference>
<feature type="domain" description="Type I restriction modification DNA specificity" evidence="4">
    <location>
        <begin position="258"/>
        <end position="362"/>
    </location>
</feature>
<dbReference type="Pfam" id="PF01420">
    <property type="entry name" value="Methylase_S"/>
    <property type="match status" value="2"/>
</dbReference>
<keyword evidence="2" id="KW-0680">Restriction system</keyword>
<evidence type="ECO:0000313" key="5">
    <source>
        <dbReference type="EMBL" id="RVX46242.1"/>
    </source>
</evidence>
<name>A0A438MK00_9ACTN</name>
<dbReference type="GO" id="GO:0003677">
    <property type="term" value="F:DNA binding"/>
    <property type="evidence" value="ECO:0007669"/>
    <property type="project" value="UniProtKB-KW"/>
</dbReference>
<dbReference type="InterPro" id="IPR044946">
    <property type="entry name" value="Restrct_endonuc_typeI_TRD_sf"/>
</dbReference>
<dbReference type="PANTHER" id="PTHR30408">
    <property type="entry name" value="TYPE-1 RESTRICTION ENZYME ECOKI SPECIFICITY PROTEIN"/>
    <property type="match status" value="1"/>
</dbReference>
<keyword evidence="3" id="KW-0238">DNA-binding</keyword>